<dbReference type="InterPro" id="IPR013217">
    <property type="entry name" value="Methyltransf_12"/>
</dbReference>
<accession>A0A7I9Y2B6</accession>
<evidence type="ECO:0000259" key="1">
    <source>
        <dbReference type="Pfam" id="PF08242"/>
    </source>
</evidence>
<dbReference type="Gene3D" id="3.40.50.150">
    <property type="entry name" value="Vaccinia Virus protein VP39"/>
    <property type="match status" value="1"/>
</dbReference>
<dbReference type="EMBL" id="BLKW01000004">
    <property type="protein sequence ID" value="GFG76222.1"/>
    <property type="molecule type" value="Genomic_DNA"/>
</dbReference>
<keyword evidence="3" id="KW-1185">Reference proteome</keyword>
<proteinExistence type="predicted"/>
<dbReference type="Proteomes" id="UP000465361">
    <property type="component" value="Unassembled WGS sequence"/>
</dbReference>
<evidence type="ECO:0000313" key="3">
    <source>
        <dbReference type="Proteomes" id="UP000465361"/>
    </source>
</evidence>
<gene>
    <name evidence="2" type="ORF">MBOT_35870</name>
</gene>
<dbReference type="SUPFAM" id="SSF53335">
    <property type="entry name" value="S-adenosyl-L-methionine-dependent methyltransferases"/>
    <property type="match status" value="1"/>
</dbReference>
<organism evidence="2 3">
    <name type="scientific">Mycobacterium botniense</name>
    <dbReference type="NCBI Taxonomy" id="84962"/>
    <lineage>
        <taxon>Bacteria</taxon>
        <taxon>Bacillati</taxon>
        <taxon>Actinomycetota</taxon>
        <taxon>Actinomycetes</taxon>
        <taxon>Mycobacteriales</taxon>
        <taxon>Mycobacteriaceae</taxon>
        <taxon>Mycobacterium</taxon>
    </lineage>
</organism>
<evidence type="ECO:0000313" key="2">
    <source>
        <dbReference type="EMBL" id="GFG76222.1"/>
    </source>
</evidence>
<dbReference type="InterPro" id="IPR029063">
    <property type="entry name" value="SAM-dependent_MTases_sf"/>
</dbReference>
<dbReference type="AlphaFoldDB" id="A0A7I9Y2B6"/>
<protein>
    <recommendedName>
        <fullName evidence="1">Methyltransferase type 12 domain-containing protein</fullName>
    </recommendedName>
</protein>
<name>A0A7I9Y2B6_9MYCO</name>
<feature type="domain" description="Methyltransferase type 12" evidence="1">
    <location>
        <begin position="66"/>
        <end position="159"/>
    </location>
</feature>
<dbReference type="Pfam" id="PF08242">
    <property type="entry name" value="Methyltransf_12"/>
    <property type="match status" value="1"/>
</dbReference>
<dbReference type="CDD" id="cd02440">
    <property type="entry name" value="AdoMet_MTases"/>
    <property type="match status" value="1"/>
</dbReference>
<sequence length="413" mass="46658">MSSAEMAGDPRADVVARQYERYRYPQPIHDLRTWVTHNWEWFDPVHAHRILWPDREYRPDLDILIAGCGTNQAAVFAFTNPDARVVAVDISQPSLDHQQYLKEKHGLWNLDLHLLPIEELPALGLDFDLIVSTGVIHHMADPLKGMKALAGCLRPDGVIGVMLYAKYGRIGIELLQSVFDDLGLRQDDASVQTVRETISVLSPDHPVQGYLKIEQNMQFDAVLVDTFLHGRARSYTVDDCIDLVTSAGLVFQGWLLNSPYYAHDSVAQAAGFYSAVTALPEAKLWSVMERLHTRNACHFFMACHPERPKESYTLDFSTVDCLDYVPMMRMRCGLSGTEIFRPDWRMSLSPAQVPFVRHIDGRRTIREIAACVARSGETPRASTADLEKFGRKLFQSLWRLDFVAMALNANPGS</sequence>
<reference evidence="2 3" key="1">
    <citation type="journal article" date="2019" name="Emerg. Microbes Infect.">
        <title>Comprehensive subspecies identification of 175 nontuberculous mycobacteria species based on 7547 genomic profiles.</title>
        <authorList>
            <person name="Matsumoto Y."/>
            <person name="Kinjo T."/>
            <person name="Motooka D."/>
            <person name="Nabeya D."/>
            <person name="Jung N."/>
            <person name="Uechi K."/>
            <person name="Horii T."/>
            <person name="Iida T."/>
            <person name="Fujita J."/>
            <person name="Nakamura S."/>
        </authorList>
    </citation>
    <scope>NUCLEOTIDE SEQUENCE [LARGE SCALE GENOMIC DNA]</scope>
    <source>
        <strain evidence="2 3">JCM 17322</strain>
    </source>
</reference>
<comment type="caution">
    <text evidence="2">The sequence shown here is derived from an EMBL/GenBank/DDBJ whole genome shotgun (WGS) entry which is preliminary data.</text>
</comment>